<protein>
    <submittedName>
        <fullName evidence="3">HDIG domain-containing protein</fullName>
    </submittedName>
</protein>
<dbReference type="RefSeq" id="WP_138196056.1">
    <property type="nucleotide sequence ID" value="NZ_VCIW01000015.1"/>
</dbReference>
<dbReference type="CDD" id="cd00077">
    <property type="entry name" value="HDc"/>
    <property type="match status" value="1"/>
</dbReference>
<dbReference type="Gene3D" id="1.10.3210.10">
    <property type="entry name" value="Hypothetical protein af1432"/>
    <property type="match status" value="1"/>
</dbReference>
<keyword evidence="4" id="KW-1185">Reference proteome</keyword>
<comment type="caution">
    <text evidence="3">The sequence shown here is derived from an EMBL/GenBank/DDBJ whole genome shotgun (WGS) entry which is preliminary data.</text>
</comment>
<dbReference type="InterPro" id="IPR003607">
    <property type="entry name" value="HD/PDEase_dom"/>
</dbReference>
<reference evidence="3 4" key="1">
    <citation type="submission" date="2019-05" db="EMBL/GenBank/DDBJ databases">
        <authorList>
            <person name="Narsing Rao M.P."/>
            <person name="Li W.J."/>
        </authorList>
    </citation>
    <scope>NUCLEOTIDE SEQUENCE [LARGE SCALE GENOMIC DNA]</scope>
    <source>
        <strain evidence="3 4">SYSU_K30003</strain>
    </source>
</reference>
<dbReference type="EMBL" id="VCIW01000015">
    <property type="protein sequence ID" value="TLS50346.1"/>
    <property type="molecule type" value="Genomic_DNA"/>
</dbReference>
<dbReference type="SUPFAM" id="SSF109604">
    <property type="entry name" value="HD-domain/PDEase-like"/>
    <property type="match status" value="1"/>
</dbReference>
<dbReference type="PANTHER" id="PTHR36442">
    <property type="entry name" value="CYCLIC-DI-AMP PHOSPHODIESTERASE PGPH"/>
    <property type="match status" value="1"/>
</dbReference>
<dbReference type="Pfam" id="PF01966">
    <property type="entry name" value="HD"/>
    <property type="match status" value="1"/>
</dbReference>
<gene>
    <name evidence="3" type="ORF">FE782_20165</name>
</gene>
<feature type="transmembrane region" description="Helical" evidence="1">
    <location>
        <begin position="334"/>
        <end position="356"/>
    </location>
</feature>
<dbReference type="InterPro" id="IPR006674">
    <property type="entry name" value="HD_domain"/>
</dbReference>
<feature type="transmembrane region" description="Helical" evidence="1">
    <location>
        <begin position="301"/>
        <end position="322"/>
    </location>
</feature>
<evidence type="ECO:0000259" key="2">
    <source>
        <dbReference type="SMART" id="SM00471"/>
    </source>
</evidence>
<dbReference type="OrthoDB" id="9806952at2"/>
<feature type="domain" description="HD/PDEase" evidence="2">
    <location>
        <begin position="522"/>
        <end position="697"/>
    </location>
</feature>
<evidence type="ECO:0000313" key="3">
    <source>
        <dbReference type="EMBL" id="TLS50346.1"/>
    </source>
</evidence>
<accession>A0A5R9G7J0</accession>
<dbReference type="InterPro" id="IPR011621">
    <property type="entry name" value="Metal-dep_PHydrolase_7TM_intra"/>
</dbReference>
<keyword evidence="1" id="KW-0812">Transmembrane</keyword>
<dbReference type="SMART" id="SM00471">
    <property type="entry name" value="HDc"/>
    <property type="match status" value="1"/>
</dbReference>
<feature type="transmembrane region" description="Helical" evidence="1">
    <location>
        <begin position="439"/>
        <end position="457"/>
    </location>
</feature>
<sequence>MTQKEVRIRGKHRYKIGGWRYSMGVRAALLLSFALLFYFSLAENVIPPTYDVQPNTVSKETIYANARIEDELATEAARADAVRRVQPVSTIVSMRNTDLVERLFDEIARINADEGLTTDEKVSVYRNKLPDLFRQTYETTLTKWLNADTYSATLIDEIRLRLNEQQYRLQEEDLFKLPKLTQEQLLEMEPVVIDIVNRLMSDPTGDAESVRMQVPEWVNASTLTSNVTRGLAQEIIRFALTPNRFYDEDATVRAREAAERDTETIYIEKGDAIVRAGQTITEELYQKLEQMNLIQNGNNNVLPRLGLAALCLLFLGALHAFVRHSRLAIRNDNRLLLMLFIIYVINLAAMKIVSIAQGLDTSLAYLAPVALGTMLIAVLLDDQLATISTVLFSIVASIVFHAEQDALFDFRYGFVALVVGYVAIFAIRRVSQRASILRAGISVSVFSALSVALLAVIENPEMTNYQDVLLAVAYAFTGGVVTAVFVLGLMPFFEATFGILSPLKLVELSNPNHPLLRKLLTEAPGTYHHSVMVGNLSEAAAEAIGANGLLCRVGSFYHDIGKTRRPSYFIENQMNRENPHDTLEPSVSKAIIVAHAKDGVDMLSEAKIPKPIRDIAEQHHGTTLLKYFYYKAVKQREEYAARIAESAGDAEAAAAVEPIPETDYRYPGPKAQTKEAAIVGIADCVEAAVRSLRNPTVEHVDSMVRKIIKDRLDDQQFHECDMTLKELDIVAKSMKETLLGVFHSRIEYPGDAPQNGAAKTKGEA</sequence>
<evidence type="ECO:0000313" key="4">
    <source>
        <dbReference type="Proteomes" id="UP000309676"/>
    </source>
</evidence>
<dbReference type="InterPro" id="IPR011624">
    <property type="entry name" value="Metal-dep_PHydrolase_7TM_extra"/>
</dbReference>
<name>A0A5R9G7J0_9BACL</name>
<keyword evidence="1" id="KW-1133">Transmembrane helix</keyword>
<feature type="transmembrane region" description="Helical" evidence="1">
    <location>
        <begin position="469"/>
        <end position="493"/>
    </location>
</feature>
<dbReference type="InterPro" id="IPR006675">
    <property type="entry name" value="HDIG_dom"/>
</dbReference>
<dbReference type="PANTHER" id="PTHR36442:SF1">
    <property type="entry name" value="CYCLIC-DI-AMP PHOSPHODIESTERASE PGPH"/>
    <property type="match status" value="1"/>
</dbReference>
<feature type="transmembrane region" description="Helical" evidence="1">
    <location>
        <begin position="410"/>
        <end position="427"/>
    </location>
</feature>
<organism evidence="3 4">
    <name type="scientific">Paenibacillus antri</name>
    <dbReference type="NCBI Taxonomy" id="2582848"/>
    <lineage>
        <taxon>Bacteria</taxon>
        <taxon>Bacillati</taxon>
        <taxon>Bacillota</taxon>
        <taxon>Bacilli</taxon>
        <taxon>Bacillales</taxon>
        <taxon>Paenibacillaceae</taxon>
        <taxon>Paenibacillus</taxon>
    </lineage>
</organism>
<proteinExistence type="predicted"/>
<dbReference type="Pfam" id="PF07698">
    <property type="entry name" value="7TM-7TMR_HD"/>
    <property type="match status" value="1"/>
</dbReference>
<dbReference type="Pfam" id="PF07697">
    <property type="entry name" value="7TMR-HDED"/>
    <property type="match status" value="1"/>
</dbReference>
<keyword evidence="1" id="KW-0472">Membrane</keyword>
<dbReference type="NCBIfam" id="TIGR00277">
    <property type="entry name" value="HDIG"/>
    <property type="match status" value="1"/>
</dbReference>
<dbReference type="InterPro" id="IPR052722">
    <property type="entry name" value="PgpH_phosphodiesterase"/>
</dbReference>
<feature type="transmembrane region" description="Helical" evidence="1">
    <location>
        <begin position="387"/>
        <end position="404"/>
    </location>
</feature>
<dbReference type="AlphaFoldDB" id="A0A5R9G7J0"/>
<evidence type="ECO:0000256" key="1">
    <source>
        <dbReference type="SAM" id="Phobius"/>
    </source>
</evidence>
<dbReference type="Proteomes" id="UP000309676">
    <property type="component" value="Unassembled WGS sequence"/>
</dbReference>